<evidence type="ECO:0000313" key="6">
    <source>
        <dbReference type="EMBL" id="KYP65914.1"/>
    </source>
</evidence>
<evidence type="ECO:0000259" key="5">
    <source>
        <dbReference type="PROSITE" id="PS50104"/>
    </source>
</evidence>
<dbReference type="FunFam" id="3.40.50.10140:FF:000007">
    <property type="entry name" value="Disease resistance protein (TIR-NBS-LRR class)"/>
    <property type="match status" value="1"/>
</dbReference>
<dbReference type="Gene3D" id="3.40.50.10140">
    <property type="entry name" value="Toll/interleukin-1 receptor homology (TIR) domain"/>
    <property type="match status" value="1"/>
</dbReference>
<keyword evidence="1" id="KW-0433">Leucine-rich repeat</keyword>
<dbReference type="OMA" id="ERMAISC"/>
<dbReference type="InterPro" id="IPR044974">
    <property type="entry name" value="Disease_R_plants"/>
</dbReference>
<proteinExistence type="predicted"/>
<dbReference type="GO" id="GO:0043531">
    <property type="term" value="F:ADP binding"/>
    <property type="evidence" value="ECO:0007669"/>
    <property type="project" value="InterPro"/>
</dbReference>
<dbReference type="InterPro" id="IPR027417">
    <property type="entry name" value="P-loop_NTPase"/>
</dbReference>
<feature type="domain" description="TIR" evidence="5">
    <location>
        <begin position="13"/>
        <end position="177"/>
    </location>
</feature>
<dbReference type="InterPro" id="IPR032675">
    <property type="entry name" value="LRR_dom_sf"/>
</dbReference>
<reference evidence="6 7" key="1">
    <citation type="journal article" date="2012" name="Nat. Biotechnol.">
        <title>Draft genome sequence of pigeonpea (Cajanus cajan), an orphan legume crop of resource-poor farmers.</title>
        <authorList>
            <person name="Varshney R.K."/>
            <person name="Chen W."/>
            <person name="Li Y."/>
            <person name="Bharti A.K."/>
            <person name="Saxena R.K."/>
            <person name="Schlueter J.A."/>
            <person name="Donoghue M.T."/>
            <person name="Azam S."/>
            <person name="Fan G."/>
            <person name="Whaley A.M."/>
            <person name="Farmer A.D."/>
            <person name="Sheridan J."/>
            <person name="Iwata A."/>
            <person name="Tuteja R."/>
            <person name="Penmetsa R.V."/>
            <person name="Wu W."/>
            <person name="Upadhyaya H.D."/>
            <person name="Yang S.P."/>
            <person name="Shah T."/>
            <person name="Saxena K.B."/>
            <person name="Michael T."/>
            <person name="McCombie W.R."/>
            <person name="Yang B."/>
            <person name="Zhang G."/>
            <person name="Yang H."/>
            <person name="Wang J."/>
            <person name="Spillane C."/>
            <person name="Cook D.R."/>
            <person name="May G.D."/>
            <person name="Xu X."/>
            <person name="Jackson S.A."/>
        </authorList>
    </citation>
    <scope>NUCLEOTIDE SEQUENCE [LARGE SCALE GENOMIC DNA]</scope>
    <source>
        <strain evidence="7">cv. Asha</strain>
    </source>
</reference>
<dbReference type="InterPro" id="IPR035897">
    <property type="entry name" value="Toll_tir_struct_dom_sf"/>
</dbReference>
<gene>
    <name evidence="6" type="ORF">KK1_012190</name>
</gene>
<dbReference type="InterPro" id="IPR042197">
    <property type="entry name" value="Apaf_helical"/>
</dbReference>
<dbReference type="AlphaFoldDB" id="A0A151TFT0"/>
<dbReference type="PANTHER" id="PTHR11017:SF480">
    <property type="entry name" value="DISEASE RESISTANCE PROTEIN (TIR-NBS-LRR CLASS)"/>
    <property type="match status" value="1"/>
</dbReference>
<dbReference type="InterPro" id="IPR036390">
    <property type="entry name" value="WH_DNA-bd_sf"/>
</dbReference>
<dbReference type="Pfam" id="PF23286">
    <property type="entry name" value="LRR_13"/>
    <property type="match status" value="1"/>
</dbReference>
<dbReference type="SUPFAM" id="SSF52200">
    <property type="entry name" value="Toll/Interleukin receptor TIR domain"/>
    <property type="match status" value="1"/>
</dbReference>
<dbReference type="EMBL" id="CM003608">
    <property type="protein sequence ID" value="KYP65914.1"/>
    <property type="molecule type" value="Genomic_DNA"/>
</dbReference>
<dbReference type="Gramene" id="C.cajan_11827.t">
    <property type="protein sequence ID" value="C.cajan_11827.t"/>
    <property type="gene ID" value="C.cajan_11827"/>
</dbReference>
<dbReference type="SUPFAM" id="SSF52540">
    <property type="entry name" value="P-loop containing nucleoside triphosphate hydrolases"/>
    <property type="match status" value="1"/>
</dbReference>
<dbReference type="SUPFAM" id="SSF46785">
    <property type="entry name" value="Winged helix' DNA-binding domain"/>
    <property type="match status" value="1"/>
</dbReference>
<keyword evidence="2" id="KW-0677">Repeat</keyword>
<dbReference type="Gene3D" id="1.10.8.430">
    <property type="entry name" value="Helical domain of apoptotic protease-activating factors"/>
    <property type="match status" value="1"/>
</dbReference>
<organism evidence="6 7">
    <name type="scientific">Cajanus cajan</name>
    <name type="common">Pigeon pea</name>
    <name type="synonym">Cajanus indicus</name>
    <dbReference type="NCBI Taxonomy" id="3821"/>
    <lineage>
        <taxon>Eukaryota</taxon>
        <taxon>Viridiplantae</taxon>
        <taxon>Streptophyta</taxon>
        <taxon>Embryophyta</taxon>
        <taxon>Tracheophyta</taxon>
        <taxon>Spermatophyta</taxon>
        <taxon>Magnoliopsida</taxon>
        <taxon>eudicotyledons</taxon>
        <taxon>Gunneridae</taxon>
        <taxon>Pentapetalae</taxon>
        <taxon>rosids</taxon>
        <taxon>fabids</taxon>
        <taxon>Fabales</taxon>
        <taxon>Fabaceae</taxon>
        <taxon>Papilionoideae</taxon>
        <taxon>50 kb inversion clade</taxon>
        <taxon>NPAAA clade</taxon>
        <taxon>indigoferoid/millettioid clade</taxon>
        <taxon>Phaseoleae</taxon>
        <taxon>Cajanus</taxon>
    </lineage>
</organism>
<dbReference type="Gene3D" id="3.80.10.10">
    <property type="entry name" value="Ribonuclease Inhibitor"/>
    <property type="match status" value="2"/>
</dbReference>
<evidence type="ECO:0000256" key="3">
    <source>
        <dbReference type="ARBA" id="ARBA00022821"/>
    </source>
</evidence>
<dbReference type="PRINTS" id="PR00364">
    <property type="entry name" value="DISEASERSIST"/>
</dbReference>
<dbReference type="Pfam" id="PF00931">
    <property type="entry name" value="NB-ARC"/>
    <property type="match status" value="1"/>
</dbReference>
<dbReference type="InterPro" id="IPR058546">
    <property type="entry name" value="RPS4B/Roq1-like_LRR"/>
</dbReference>
<sequence>MANSTSSSFAYEWSYDVFLNFRGEDTRYGFTGHLFHALCQKGVKTFMDDQDLRKGEGISALMEAIQESRTAIVIFSKDYASSQSCLEELVMIMECLNHKGRLVWPVFYKVDPCDVRHQKESYAEALAKQETRISDKDKVNKWRSVLQAAANLYGWHFGERYEYEFIGEIVQEVSKWINRSTLHVAHHPVGLESRVQKVKSLLDVESNDGVNMVGIYGIGGIGKTTLACDVYNFIAHQFEGHSIIADIRENSMKKDLVQLQETLLCDVVGEKDIKLGNVKKGIPIIKSRLCKKKVLLILDDVDKLEQLEALAGGPDWFGPGSRIIITTRDMHLLHFHDVKRTYKVEGLNDVEALELFSRDAFKRKHVDPDYLEISKRVLQHSNGLPLALKIIGSDLYGKTDLEWKSALDTYERIPHDDIQQILRVSYDGLKEFEKEIFLDIACFFKGYTLSYVKDMLHSGRSSAPDNAIRVLIDKCLIEIDKLCDKLCVRMHDLIEDMGREIVRLESPSEPGERSRLWSSEDILHVFEQNKGSNKTEIIMLRLSKDEEVQWNPSALEKMENLKVLVVENAHFFGDLVLPQKSLRVLKWYGYPESSLPADFDPKKLVILDLPMSSSFTFNNQLNMKFKSLTEMNLSGCELLKEIPNMSEAPNLKKLLLDNCKNLVEVHDSVGFLGKLEYLIMDHCTNLKLLPREMNLTSLKNMGLWNCQSLMSFPEILGKMENVSELDLSGSAISGLHFSIGNLVGLTFVALNGCQRLLELPRSIFMLPKLWTFEADNCERLAQVQNEEGQDQETMSSHVKKASFHRCYHLTDKFLSTLLPCLRIVTDLSLNYSNITILPSCISVCLSLTKLSLNECKELREIRGLPPNIMYLSAMNCTSLTSESKEMLLNQVSYLCFESFLVLFEEKKNVGA</sequence>
<dbReference type="GO" id="GO:0007165">
    <property type="term" value="P:signal transduction"/>
    <property type="evidence" value="ECO:0007669"/>
    <property type="project" value="InterPro"/>
</dbReference>
<keyword evidence="7" id="KW-1185">Reference proteome</keyword>
<dbReference type="SMART" id="SM00255">
    <property type="entry name" value="TIR"/>
    <property type="match status" value="1"/>
</dbReference>
<accession>A0A151TFT0</accession>
<dbReference type="InterPro" id="IPR058192">
    <property type="entry name" value="WHD_ROQ1-like"/>
</dbReference>
<dbReference type="InterPro" id="IPR000157">
    <property type="entry name" value="TIR_dom"/>
</dbReference>
<dbReference type="Proteomes" id="UP000075243">
    <property type="component" value="Chromosome 6"/>
</dbReference>
<dbReference type="GO" id="GO:0006952">
    <property type="term" value="P:defense response"/>
    <property type="evidence" value="ECO:0007669"/>
    <property type="project" value="UniProtKB-KW"/>
</dbReference>
<keyword evidence="4" id="KW-0520">NAD</keyword>
<dbReference type="SUPFAM" id="SSF52058">
    <property type="entry name" value="L domain-like"/>
    <property type="match status" value="1"/>
</dbReference>
<dbReference type="PANTHER" id="PTHR11017">
    <property type="entry name" value="LEUCINE-RICH REPEAT-CONTAINING PROTEIN"/>
    <property type="match status" value="1"/>
</dbReference>
<protein>
    <submittedName>
        <fullName evidence="6">TMV resistance protein N</fullName>
    </submittedName>
</protein>
<dbReference type="PROSITE" id="PS50104">
    <property type="entry name" value="TIR"/>
    <property type="match status" value="1"/>
</dbReference>
<evidence type="ECO:0000313" key="7">
    <source>
        <dbReference type="Proteomes" id="UP000075243"/>
    </source>
</evidence>
<evidence type="ECO:0000256" key="4">
    <source>
        <dbReference type="ARBA" id="ARBA00023027"/>
    </source>
</evidence>
<evidence type="ECO:0000256" key="1">
    <source>
        <dbReference type="ARBA" id="ARBA00022614"/>
    </source>
</evidence>
<dbReference type="Pfam" id="PF01582">
    <property type="entry name" value="TIR"/>
    <property type="match status" value="1"/>
</dbReference>
<dbReference type="Gene3D" id="3.40.50.300">
    <property type="entry name" value="P-loop containing nucleotide triphosphate hydrolases"/>
    <property type="match status" value="1"/>
</dbReference>
<keyword evidence="3" id="KW-0611">Plant defense</keyword>
<dbReference type="Pfam" id="PF23282">
    <property type="entry name" value="WHD_ROQ1"/>
    <property type="match status" value="1"/>
</dbReference>
<evidence type="ECO:0000256" key="2">
    <source>
        <dbReference type="ARBA" id="ARBA00022737"/>
    </source>
</evidence>
<dbReference type="InterPro" id="IPR002182">
    <property type="entry name" value="NB-ARC"/>
</dbReference>
<name>A0A151TFT0_CAJCA</name>